<sequence>MKSYMTASINPEHTINQVKQIVESNKRSEIRLNANGGNSILLVCAPEQEHAFITKLQEMLNNEDYELIDLNELLISFIENSGDIKELFELLKGSVHQIFKSPEEEIGNDLFSLILSAIENSYLNDKIPVLIHNGALYGSGIDNIHLMESELVMKSNKPLIIVYPATQNGDKLMFLNSRPASKYRCMIV</sequence>
<accession>A0A5J4SQ01</accession>
<dbReference type="AlphaFoldDB" id="A0A5J4SQ01"/>
<reference evidence="1" key="1">
    <citation type="submission" date="2019-03" db="EMBL/GenBank/DDBJ databases">
        <title>Single cell metagenomics reveals metabolic interactions within the superorganism composed of flagellate Streblomastix strix and complex community of Bacteroidetes bacteria on its surface.</title>
        <authorList>
            <person name="Treitli S.C."/>
            <person name="Kolisko M."/>
            <person name="Husnik F."/>
            <person name="Keeling P."/>
            <person name="Hampl V."/>
        </authorList>
    </citation>
    <scope>NUCLEOTIDE SEQUENCE</scope>
    <source>
        <strain evidence="1">STM</strain>
    </source>
</reference>
<name>A0A5J4SQ01_9ZZZZ</name>
<protein>
    <submittedName>
        <fullName evidence="1">Uncharacterized protein</fullName>
    </submittedName>
</protein>
<proteinExistence type="predicted"/>
<organism evidence="1">
    <name type="scientific">termite gut metagenome</name>
    <dbReference type="NCBI Taxonomy" id="433724"/>
    <lineage>
        <taxon>unclassified sequences</taxon>
        <taxon>metagenomes</taxon>
        <taxon>organismal metagenomes</taxon>
    </lineage>
</organism>
<dbReference type="EMBL" id="SNRY01000071">
    <property type="protein sequence ID" value="KAA6348339.1"/>
    <property type="molecule type" value="Genomic_DNA"/>
</dbReference>
<comment type="caution">
    <text evidence="1">The sequence shown here is derived from an EMBL/GenBank/DDBJ whole genome shotgun (WGS) entry which is preliminary data.</text>
</comment>
<evidence type="ECO:0000313" key="1">
    <source>
        <dbReference type="EMBL" id="KAA6348339.1"/>
    </source>
</evidence>
<gene>
    <name evidence="1" type="ORF">EZS27_004229</name>
</gene>